<proteinExistence type="predicted"/>
<organism evidence="1 2">
    <name type="scientific">Tsukamurella soli</name>
    <dbReference type="NCBI Taxonomy" id="644556"/>
    <lineage>
        <taxon>Bacteria</taxon>
        <taxon>Bacillati</taxon>
        <taxon>Actinomycetota</taxon>
        <taxon>Actinomycetes</taxon>
        <taxon>Mycobacteriales</taxon>
        <taxon>Tsukamurellaceae</taxon>
        <taxon>Tsukamurella</taxon>
    </lineage>
</organism>
<name>A0ABP8JY80_9ACTN</name>
<dbReference type="Proteomes" id="UP001500635">
    <property type="component" value="Unassembled WGS sequence"/>
</dbReference>
<keyword evidence="2" id="KW-1185">Reference proteome</keyword>
<gene>
    <name evidence="1" type="ORF">GCM10023147_33750</name>
</gene>
<protein>
    <recommendedName>
        <fullName evidence="3">DUF559 domain-containing protein</fullName>
    </recommendedName>
</protein>
<dbReference type="EMBL" id="BAABFR010000058">
    <property type="protein sequence ID" value="GAA4397932.1"/>
    <property type="molecule type" value="Genomic_DNA"/>
</dbReference>
<comment type="caution">
    <text evidence="1">The sequence shown here is derived from an EMBL/GenBank/DDBJ whole genome shotgun (WGS) entry which is preliminary data.</text>
</comment>
<evidence type="ECO:0000313" key="1">
    <source>
        <dbReference type="EMBL" id="GAA4397932.1"/>
    </source>
</evidence>
<dbReference type="RefSeq" id="WP_344998090.1">
    <property type="nucleotide sequence ID" value="NZ_BAABFR010000058.1"/>
</dbReference>
<reference evidence="2" key="1">
    <citation type="journal article" date="2019" name="Int. J. Syst. Evol. Microbiol.">
        <title>The Global Catalogue of Microorganisms (GCM) 10K type strain sequencing project: providing services to taxonomists for standard genome sequencing and annotation.</title>
        <authorList>
            <consortium name="The Broad Institute Genomics Platform"/>
            <consortium name="The Broad Institute Genome Sequencing Center for Infectious Disease"/>
            <person name="Wu L."/>
            <person name="Ma J."/>
        </authorList>
    </citation>
    <scope>NUCLEOTIDE SEQUENCE [LARGE SCALE GENOMIC DNA]</scope>
    <source>
        <strain evidence="2">JCM 17688</strain>
    </source>
</reference>
<sequence length="116" mass="13397">MDSSESLGESRSRCLMHEWGLPTPTLRRRYELCGHEYRADFDWDGRLVGEFDGMGEYAADDRIRDERARDADFQQGGIEVVHWPWADAQDRPRLFRIITQAMVRAGTLRAVPPFPG</sequence>
<accession>A0ABP8JY80</accession>
<evidence type="ECO:0000313" key="2">
    <source>
        <dbReference type="Proteomes" id="UP001500635"/>
    </source>
</evidence>
<evidence type="ECO:0008006" key="3">
    <source>
        <dbReference type="Google" id="ProtNLM"/>
    </source>
</evidence>